<dbReference type="InterPro" id="IPR012332">
    <property type="entry name" value="Autotransporter_pectin_lyase_C"/>
</dbReference>
<dbReference type="InterPro" id="IPR043990">
    <property type="entry name" value="AC_1"/>
</dbReference>
<evidence type="ECO:0000259" key="1">
    <source>
        <dbReference type="Pfam" id="PF18883"/>
    </source>
</evidence>
<dbReference type="Pfam" id="PF18883">
    <property type="entry name" value="AC_1"/>
    <property type="match status" value="1"/>
</dbReference>
<protein>
    <recommendedName>
        <fullName evidence="1">Autochaperone domain-containing protein</fullName>
    </recommendedName>
</protein>
<dbReference type="Gene3D" id="2.160.20.20">
    <property type="match status" value="1"/>
</dbReference>
<feature type="domain" description="Autochaperone" evidence="1">
    <location>
        <begin position="469"/>
        <end position="524"/>
    </location>
</feature>
<name>A0ABV9H3P0_9HYPH</name>
<dbReference type="EMBL" id="JBHSEL010000039">
    <property type="protein sequence ID" value="MFC4624429.1"/>
    <property type="molecule type" value="Genomic_DNA"/>
</dbReference>
<proteinExistence type="predicted"/>
<dbReference type="RefSeq" id="WP_374834660.1">
    <property type="nucleotide sequence ID" value="NZ_JBHEEZ010000071.1"/>
</dbReference>
<dbReference type="InterPro" id="IPR011050">
    <property type="entry name" value="Pectin_lyase_fold/virulence"/>
</dbReference>
<evidence type="ECO:0000313" key="3">
    <source>
        <dbReference type="Proteomes" id="UP001596042"/>
    </source>
</evidence>
<keyword evidence="3" id="KW-1185">Reference proteome</keyword>
<dbReference type="Proteomes" id="UP001596042">
    <property type="component" value="Unassembled WGS sequence"/>
</dbReference>
<reference evidence="3" key="1">
    <citation type="journal article" date="2019" name="Int. J. Syst. Evol. Microbiol.">
        <title>The Global Catalogue of Microorganisms (GCM) 10K type strain sequencing project: providing services to taxonomists for standard genome sequencing and annotation.</title>
        <authorList>
            <consortium name="The Broad Institute Genomics Platform"/>
            <consortium name="The Broad Institute Genome Sequencing Center for Infectious Disease"/>
            <person name="Wu L."/>
            <person name="Ma J."/>
        </authorList>
    </citation>
    <scope>NUCLEOTIDE SEQUENCE [LARGE SCALE GENOMIC DNA]</scope>
    <source>
        <strain evidence="3">CGMCC 1.15731</strain>
    </source>
</reference>
<evidence type="ECO:0000313" key="2">
    <source>
        <dbReference type="EMBL" id="MFC4624429.1"/>
    </source>
</evidence>
<comment type="caution">
    <text evidence="2">The sequence shown here is derived from an EMBL/GenBank/DDBJ whole genome shotgun (WGS) entry which is preliminary data.</text>
</comment>
<sequence length="544" mass="57266">MLHEVHARSQKLNALYKAFMLGASTIVIALASSASRAETVEHIYIEPGDSYELRDGTLNVLTPETAPNYPYYYGTSIYVMGGTLNIINSDVTVTNLSDMGAAFRVVSGGSATIIGNDRETSALTGTGNTASVVGGYGSAAYIEENSQAHLENLTLSSFSHGLYVNRNSRAVINHSVINVGSHNDTVGLYALSNSQIDADDVHITTKGAWGIHSSWGSNLNFHNGSVYTQGDMAHAVVSSSDDALINISNTDIETEGVTALGLYAYLSGKINASNVHIVTSGAYGYGLHSQGQGHLTVTDGTTIRTSGSEAHGALIAYNNTMNISDTIIQTSGEGAAGLAMVSHNHDAKKQSNLFDVKDSTIESEKGPAMLVQGGLSNTFKLNHVKASGGGEAPLLLLSDVFTTSQVGTIDIDATASTLTGDILAESGTVSVDLKDGSSLTGAARLASSGNVVERISVDDSSAWWMTGTSVVNQLDHYGTVGFTTPADNGFRTLTVNHDYDGQDGLFVLYTQLGDDNSLTDKLVFLATSPERHRLKSSMPMVWAA</sequence>
<accession>A0ABV9H3P0</accession>
<dbReference type="SUPFAM" id="SSF51126">
    <property type="entry name" value="Pectin lyase-like"/>
    <property type="match status" value="1"/>
</dbReference>
<organism evidence="2 3">
    <name type="scientific">Daeguia caeni</name>
    <dbReference type="NCBI Taxonomy" id="439612"/>
    <lineage>
        <taxon>Bacteria</taxon>
        <taxon>Pseudomonadati</taxon>
        <taxon>Pseudomonadota</taxon>
        <taxon>Alphaproteobacteria</taxon>
        <taxon>Hyphomicrobiales</taxon>
        <taxon>Brucellaceae</taxon>
        <taxon>Daeguia</taxon>
    </lineage>
</organism>
<gene>
    <name evidence="2" type="ORF">ACFO1V_04200</name>
</gene>